<dbReference type="AlphaFoldDB" id="A0A9N9PFB7"/>
<protein>
    <submittedName>
        <fullName evidence="1">5472_t:CDS:1</fullName>
    </submittedName>
</protein>
<dbReference type="Proteomes" id="UP000789759">
    <property type="component" value="Unassembled WGS sequence"/>
</dbReference>
<feature type="non-terminal residue" evidence="1">
    <location>
        <position position="1"/>
    </location>
</feature>
<evidence type="ECO:0000313" key="1">
    <source>
        <dbReference type="EMBL" id="CAG8814818.1"/>
    </source>
</evidence>
<name>A0A9N9PFB7_9GLOM</name>
<feature type="non-terminal residue" evidence="1">
    <location>
        <position position="304"/>
    </location>
</feature>
<proteinExistence type="predicted"/>
<organism evidence="1 2">
    <name type="scientific">Cetraspora pellucida</name>
    <dbReference type="NCBI Taxonomy" id="1433469"/>
    <lineage>
        <taxon>Eukaryota</taxon>
        <taxon>Fungi</taxon>
        <taxon>Fungi incertae sedis</taxon>
        <taxon>Mucoromycota</taxon>
        <taxon>Glomeromycotina</taxon>
        <taxon>Glomeromycetes</taxon>
        <taxon>Diversisporales</taxon>
        <taxon>Gigasporaceae</taxon>
        <taxon>Cetraspora</taxon>
    </lineage>
</organism>
<keyword evidence="2" id="KW-1185">Reference proteome</keyword>
<comment type="caution">
    <text evidence="1">The sequence shown here is derived from an EMBL/GenBank/DDBJ whole genome shotgun (WGS) entry which is preliminary data.</text>
</comment>
<evidence type="ECO:0000313" key="2">
    <source>
        <dbReference type="Proteomes" id="UP000789759"/>
    </source>
</evidence>
<sequence length="304" mass="35015">DEFNVINNRLGKHKEVSCRYCPYTWARGRAQEIKSYLAMKCKGRVPREVRVKVLQDLQNYTKILNPSYDPPKRTILASSILDSEVANIIIKVENELSKTKNLTLCVDNFSKFLHTANFNAEKIIEVLENIGPKKFIVIVSDAEMSMIAAKKQSNYGIFSAQQNELNFLEPGAYKNYVLKKALEIWKQLGDSQISADLLKTQISLYKNHETFFDDRFIASADTITNCFPYNATYKHVFSILNWYFGKRYTRLSIECLEVIAQMHSFLVENAKLEQNYVDQNISQEDLLSIFNQIANSVKDGTNLF</sequence>
<dbReference type="EMBL" id="CAJVQA010042414">
    <property type="protein sequence ID" value="CAG8814818.1"/>
    <property type="molecule type" value="Genomic_DNA"/>
</dbReference>
<gene>
    <name evidence="1" type="ORF">CPELLU_LOCUS19065</name>
</gene>
<accession>A0A9N9PFB7</accession>
<reference evidence="1" key="1">
    <citation type="submission" date="2021-06" db="EMBL/GenBank/DDBJ databases">
        <authorList>
            <person name="Kallberg Y."/>
            <person name="Tangrot J."/>
            <person name="Rosling A."/>
        </authorList>
    </citation>
    <scope>NUCLEOTIDE SEQUENCE</scope>
    <source>
        <strain evidence="1">FL966</strain>
    </source>
</reference>